<evidence type="ECO:0000313" key="10">
    <source>
        <dbReference type="Proteomes" id="UP000002718"/>
    </source>
</evidence>
<dbReference type="AlphaFoldDB" id="Q2Y7V5"/>
<dbReference type="InterPro" id="IPR006358">
    <property type="entry name" value="Tscrpt_elong_fac_GreB"/>
</dbReference>
<evidence type="ECO:0000256" key="4">
    <source>
        <dbReference type="HAMAP-Rule" id="MF_00930"/>
    </source>
</evidence>
<organism evidence="8 10">
    <name type="scientific">Nitrosospira multiformis (strain ATCC 25196 / NCIMB 11849 / C 71)</name>
    <dbReference type="NCBI Taxonomy" id="323848"/>
    <lineage>
        <taxon>Bacteria</taxon>
        <taxon>Pseudomonadati</taxon>
        <taxon>Pseudomonadota</taxon>
        <taxon>Betaproteobacteria</taxon>
        <taxon>Nitrosomonadales</taxon>
        <taxon>Nitrosomonadaceae</taxon>
        <taxon>Nitrosospira</taxon>
    </lineage>
</organism>
<evidence type="ECO:0000256" key="5">
    <source>
        <dbReference type="SAM" id="MobiDB-lite"/>
    </source>
</evidence>
<dbReference type="KEGG" id="nmu:Nmul_A1871"/>
<dbReference type="HAMAP" id="MF_00930">
    <property type="entry name" value="GreB"/>
    <property type="match status" value="1"/>
</dbReference>
<dbReference type="Pfam" id="PF01272">
    <property type="entry name" value="GreA_GreB"/>
    <property type="match status" value="1"/>
</dbReference>
<reference evidence="8 10" key="3">
    <citation type="journal article" date="2008" name="Appl. Environ. Microbiol.">
        <title>Complete genome sequence of Nitrosospira multiformis, an ammonia-oxidizing bacterium from the soil environment.</title>
        <authorList>
            <person name="Norton J.M."/>
            <person name="Klotz M.G."/>
            <person name="Stein L.Y."/>
            <person name="Arp D.J."/>
            <person name="Bottomley P.J."/>
            <person name="Chain P.S."/>
            <person name="Hauser L.J."/>
            <person name="Land M.L."/>
            <person name="Larimer F.W."/>
            <person name="Shin M.W."/>
            <person name="Starkenburg S.R."/>
        </authorList>
    </citation>
    <scope>NUCLEOTIDE SEQUENCE [LARGE SCALE GENOMIC DNA]</scope>
    <source>
        <strain evidence="8">ATCC 25196</strain>
        <strain evidence="10">ATCC 25196 / NCIMB 11849 / C 71</strain>
    </source>
</reference>
<dbReference type="InterPro" id="IPR023459">
    <property type="entry name" value="Tscrpt_elong_fac_GreA/B_fam"/>
</dbReference>
<dbReference type="GO" id="GO:0003677">
    <property type="term" value="F:DNA binding"/>
    <property type="evidence" value="ECO:0007669"/>
    <property type="project" value="UniProtKB-UniRule"/>
</dbReference>
<dbReference type="SUPFAM" id="SSF46557">
    <property type="entry name" value="GreA transcript cleavage protein, N-terminal domain"/>
    <property type="match status" value="1"/>
</dbReference>
<dbReference type="GO" id="GO:0003746">
    <property type="term" value="F:translation elongation factor activity"/>
    <property type="evidence" value="ECO:0007669"/>
    <property type="project" value="UniProtKB-KW"/>
</dbReference>
<dbReference type="Proteomes" id="UP000236751">
    <property type="component" value="Unassembled WGS sequence"/>
</dbReference>
<gene>
    <name evidence="4" type="primary">greB</name>
    <name evidence="8" type="ordered locus">Nmul_A1871</name>
    <name evidence="9" type="ORF">SAMN05216403_104148</name>
</gene>
<evidence type="ECO:0000313" key="8">
    <source>
        <dbReference type="EMBL" id="ABB75166.1"/>
    </source>
</evidence>
<dbReference type="GO" id="GO:0070063">
    <property type="term" value="F:RNA polymerase binding"/>
    <property type="evidence" value="ECO:0007669"/>
    <property type="project" value="InterPro"/>
</dbReference>
<sequence>MSKAFTRESESDDLDEEGNGNGLPSLPSGSKNYITPEGHKRLMDEFLWLMNRERPQVTATVSWAAANGDRSENADYIYGKKRLREIDRRIRFLTRRLDMAEIIDPSMPREDESRIFFGATVTYINEKGEEKIVSIVGVNEIDTTRGYISWVSPLARTLLKAREGDVVTLHAPGGTEELEILEVRYQAIPMEPFRMGSGMEKTMANPGENPNPQ</sequence>
<keyword evidence="10" id="KW-1185">Reference proteome</keyword>
<dbReference type="Gene3D" id="3.10.50.30">
    <property type="entry name" value="Transcription elongation factor, GreA/GreB, C-terminal domain"/>
    <property type="match status" value="1"/>
</dbReference>
<dbReference type="InterPro" id="IPR028624">
    <property type="entry name" value="Tscrpt_elong_fac_GreA/B"/>
</dbReference>
<dbReference type="EMBL" id="FNVK01000004">
    <property type="protein sequence ID" value="SEF61475.1"/>
    <property type="molecule type" value="Genomic_DNA"/>
</dbReference>
<dbReference type="GO" id="GO:0006354">
    <property type="term" value="P:DNA-templated transcription elongation"/>
    <property type="evidence" value="ECO:0007669"/>
    <property type="project" value="TreeGrafter"/>
</dbReference>
<dbReference type="Gene3D" id="1.10.287.180">
    <property type="entry name" value="Transcription elongation factor, GreA/GreB, N-terminal domain"/>
    <property type="match status" value="1"/>
</dbReference>
<keyword evidence="8" id="KW-0648">Protein biosynthesis</keyword>
<dbReference type="InterPro" id="IPR036805">
    <property type="entry name" value="Tscrpt_elong_fac_GreA/B_N_sf"/>
</dbReference>
<dbReference type="GO" id="GO:0032784">
    <property type="term" value="P:regulation of DNA-templated transcription elongation"/>
    <property type="evidence" value="ECO:0007669"/>
    <property type="project" value="UniProtKB-UniRule"/>
</dbReference>
<dbReference type="STRING" id="323848.Nmul_A1871"/>
<evidence type="ECO:0000313" key="11">
    <source>
        <dbReference type="Proteomes" id="UP000236751"/>
    </source>
</evidence>
<keyword evidence="1 4" id="KW-0805">Transcription regulation</keyword>
<proteinExistence type="inferred from homology"/>
<dbReference type="HAMAP" id="MF_00105">
    <property type="entry name" value="GreA_GreB"/>
    <property type="match status" value="1"/>
</dbReference>
<evidence type="ECO:0000313" key="9">
    <source>
        <dbReference type="EMBL" id="SEF61475.1"/>
    </source>
</evidence>
<evidence type="ECO:0000259" key="6">
    <source>
        <dbReference type="Pfam" id="PF01272"/>
    </source>
</evidence>
<reference evidence="10" key="2">
    <citation type="submission" date="2005-08" db="EMBL/GenBank/DDBJ databases">
        <title>Complete sequence of chromosome 1 of Nitrosospira multiformis ATCC 25196.</title>
        <authorList>
            <person name="Copeland A."/>
            <person name="Lucas S."/>
            <person name="Lapidus A."/>
            <person name="Barry K."/>
            <person name="Detter J.C."/>
            <person name="Glavina T."/>
            <person name="Hammon N."/>
            <person name="Israni S."/>
            <person name="Pitluck S."/>
            <person name="Chain P."/>
            <person name="Malfatti S."/>
            <person name="Shin M."/>
            <person name="Vergez L."/>
            <person name="Schmutz J."/>
            <person name="Larimer F."/>
            <person name="Land M."/>
            <person name="Hauser L."/>
            <person name="Kyrpides N."/>
            <person name="Lykidis A."/>
            <person name="Richardson P."/>
        </authorList>
    </citation>
    <scope>NUCLEOTIDE SEQUENCE [LARGE SCALE GENOMIC DNA]</scope>
    <source>
        <strain evidence="10">ATCC 25196 / NCIMB 11849 / C 71</strain>
    </source>
</reference>
<comment type="similarity">
    <text evidence="4">Belongs to the GreA/GreB family. GreB subfamily.</text>
</comment>
<feature type="region of interest" description="Disordered" evidence="5">
    <location>
        <begin position="1"/>
        <end position="34"/>
    </location>
</feature>
<keyword evidence="8" id="KW-0251">Elongation factor</keyword>
<feature type="domain" description="Transcription elongation factor GreA/GreB C-terminal" evidence="6">
    <location>
        <begin position="112"/>
        <end position="185"/>
    </location>
</feature>
<dbReference type="SUPFAM" id="SSF54534">
    <property type="entry name" value="FKBP-like"/>
    <property type="match status" value="1"/>
</dbReference>
<dbReference type="Proteomes" id="UP000002718">
    <property type="component" value="Chromosome"/>
</dbReference>
<keyword evidence="3 4" id="KW-0804">Transcription</keyword>
<reference evidence="8" key="1">
    <citation type="submission" date="2005-08" db="EMBL/GenBank/DDBJ databases">
        <title>Complete sequence of Chromosome 1 of Nitrosospira multiformis ATCC 25196.</title>
        <authorList>
            <consortium name="US DOE Joint Genome Institute"/>
            <person name="Copeland A."/>
            <person name="Lucas S."/>
            <person name="Lapidus A."/>
            <person name="Barry K."/>
            <person name="Detter J.C."/>
            <person name="Glavina T."/>
            <person name="Hammon N."/>
            <person name="Israni S."/>
            <person name="Pitluck S."/>
            <person name="Chain P."/>
            <person name="Malfatti S."/>
            <person name="Shin M."/>
            <person name="Vergez L."/>
            <person name="Schmutz J."/>
            <person name="Larimer F."/>
            <person name="Land M."/>
            <person name="Hauser L."/>
            <person name="Kyrpides N."/>
            <person name="Lykidis A."/>
            <person name="Richardson P."/>
        </authorList>
    </citation>
    <scope>NUCLEOTIDE SEQUENCE</scope>
    <source>
        <strain evidence="8">ATCC 25196</strain>
    </source>
</reference>
<dbReference type="NCBIfam" id="TIGR01461">
    <property type="entry name" value="greB"/>
    <property type="match status" value="1"/>
</dbReference>
<dbReference type="NCBIfam" id="NF002506">
    <property type="entry name" value="PRK01885.1"/>
    <property type="match status" value="1"/>
</dbReference>
<feature type="domain" description="Transcription elongation factor GreA/GreB N-terminal" evidence="7">
    <location>
        <begin position="32"/>
        <end position="102"/>
    </location>
</feature>
<reference evidence="9 11" key="4">
    <citation type="submission" date="2016-10" db="EMBL/GenBank/DDBJ databases">
        <authorList>
            <person name="de Groot N.N."/>
        </authorList>
    </citation>
    <scope>NUCLEOTIDE SEQUENCE [LARGE SCALE GENOMIC DNA]</scope>
    <source>
        <strain evidence="9 11">Nl13</strain>
    </source>
</reference>
<dbReference type="eggNOG" id="COG0782">
    <property type="taxonomic scope" value="Bacteria"/>
</dbReference>
<dbReference type="HOGENOM" id="CLU_101379_3_0_4"/>
<dbReference type="Pfam" id="PF03449">
    <property type="entry name" value="GreA_GreB_N"/>
    <property type="match status" value="1"/>
</dbReference>
<keyword evidence="2 4" id="KW-0238">DNA-binding</keyword>
<dbReference type="InterPro" id="IPR001437">
    <property type="entry name" value="Tscrpt_elong_fac_GreA/B_C"/>
</dbReference>
<name>Q2Y7V5_NITMU</name>
<protein>
    <recommendedName>
        <fullName evidence="4">Transcription elongation factor GreB</fullName>
    </recommendedName>
    <alternativeName>
        <fullName evidence="4">Transcript cleavage factor GreB</fullName>
    </alternativeName>
</protein>
<evidence type="ECO:0000256" key="2">
    <source>
        <dbReference type="ARBA" id="ARBA00023125"/>
    </source>
</evidence>
<dbReference type="EMBL" id="CP000103">
    <property type="protein sequence ID" value="ABB75166.1"/>
    <property type="molecule type" value="Genomic_DNA"/>
</dbReference>
<accession>Q2Y7V5</accession>
<dbReference type="RefSeq" id="WP_011381186.1">
    <property type="nucleotide sequence ID" value="NC_007614.1"/>
</dbReference>
<dbReference type="InterPro" id="IPR022691">
    <property type="entry name" value="Tscrpt_elong_fac_GreA/B_N"/>
</dbReference>
<dbReference type="FunFam" id="1.10.287.180:FF:000001">
    <property type="entry name" value="Transcription elongation factor GreA"/>
    <property type="match status" value="1"/>
</dbReference>
<evidence type="ECO:0000256" key="3">
    <source>
        <dbReference type="ARBA" id="ARBA00023163"/>
    </source>
</evidence>
<comment type="function">
    <text evidence="4">Necessary for efficient RNA polymerase transcription elongation past template-encoded arresting sites. The arresting sites in DNA have the property of trapping a certain fraction of elongating RNA polymerases that pass through, resulting in locked ternary complexes. Cleavage of the nascent transcript by cleavage factors such as GreA or GreB allows the resumption of elongation from the new 3'terminus. GreB releases sequences of up to 9 nucleotides in length.</text>
</comment>
<dbReference type="InterPro" id="IPR036953">
    <property type="entry name" value="GreA/GreB_C_sf"/>
</dbReference>
<evidence type="ECO:0000256" key="1">
    <source>
        <dbReference type="ARBA" id="ARBA00023015"/>
    </source>
</evidence>
<evidence type="ECO:0000259" key="7">
    <source>
        <dbReference type="Pfam" id="PF03449"/>
    </source>
</evidence>
<dbReference type="FunFam" id="3.10.50.30:FF:000001">
    <property type="entry name" value="Transcription elongation factor GreA"/>
    <property type="match status" value="1"/>
</dbReference>
<dbReference type="PANTHER" id="PTHR30437">
    <property type="entry name" value="TRANSCRIPTION ELONGATION FACTOR GREA"/>
    <property type="match status" value="1"/>
</dbReference>
<dbReference type="PANTHER" id="PTHR30437:SF6">
    <property type="entry name" value="TRANSCRIPTION ELONGATION FACTOR GREB"/>
    <property type="match status" value="1"/>
</dbReference>
<dbReference type="OrthoDB" id="5511940at2"/>